<dbReference type="Proteomes" id="UP000184363">
    <property type="component" value="Unassembled WGS sequence"/>
</dbReference>
<sequence>MQFRAHQLQVVGETCPCDEAWVVARDEQRHRLGESLDARAADLQKIDDARAWALAHTAVTRANADAARYLIAERHADDIPEPTVTAQEWLTAERAARLEDDVHRLICETDLDEHHTADQADVDTAPFTDLLDIRELAAAEPAPAAEDDVRIPTADEAQPALDEITAHEILDADELSHDVDHDDFHDGGDMTDLADVPSCLGSSPLSTRRQRSAARTAADRHRATPTATSH</sequence>
<evidence type="ECO:0000313" key="3">
    <source>
        <dbReference type="Proteomes" id="UP000184363"/>
    </source>
</evidence>
<dbReference type="OrthoDB" id="4524286at2"/>
<dbReference type="STRING" id="1848.SAMN05443637_12146"/>
<reference evidence="2 3" key="1">
    <citation type="submission" date="2016-11" db="EMBL/GenBank/DDBJ databases">
        <authorList>
            <person name="Jaros S."/>
            <person name="Januszkiewicz K."/>
            <person name="Wedrychowicz H."/>
        </authorList>
    </citation>
    <scope>NUCLEOTIDE SEQUENCE [LARGE SCALE GENOMIC DNA]</scope>
    <source>
        <strain evidence="2 3">DSM 43832</strain>
    </source>
</reference>
<accession>A0A1M6YSW8</accession>
<evidence type="ECO:0000256" key="1">
    <source>
        <dbReference type="SAM" id="MobiDB-lite"/>
    </source>
</evidence>
<dbReference type="RefSeq" id="WP_073459563.1">
    <property type="nucleotide sequence ID" value="NZ_FRAP01000021.1"/>
</dbReference>
<dbReference type="EMBL" id="FRAP01000021">
    <property type="protein sequence ID" value="SHL21348.1"/>
    <property type="molecule type" value="Genomic_DNA"/>
</dbReference>
<proteinExistence type="predicted"/>
<organism evidence="2 3">
    <name type="scientific">Pseudonocardia thermophila</name>
    <dbReference type="NCBI Taxonomy" id="1848"/>
    <lineage>
        <taxon>Bacteria</taxon>
        <taxon>Bacillati</taxon>
        <taxon>Actinomycetota</taxon>
        <taxon>Actinomycetes</taxon>
        <taxon>Pseudonocardiales</taxon>
        <taxon>Pseudonocardiaceae</taxon>
        <taxon>Pseudonocardia</taxon>
    </lineage>
</organism>
<dbReference type="AlphaFoldDB" id="A0A1M6YSW8"/>
<keyword evidence="3" id="KW-1185">Reference proteome</keyword>
<name>A0A1M6YSW8_PSETH</name>
<feature type="region of interest" description="Disordered" evidence="1">
    <location>
        <begin position="195"/>
        <end position="230"/>
    </location>
</feature>
<gene>
    <name evidence="2" type="ORF">SAMN05443637_12146</name>
</gene>
<evidence type="ECO:0000313" key="2">
    <source>
        <dbReference type="EMBL" id="SHL21348.1"/>
    </source>
</evidence>
<protein>
    <submittedName>
        <fullName evidence="2">Uncharacterized protein</fullName>
    </submittedName>
</protein>